<accession>A0A101M2P9</accession>
<dbReference type="AlphaFoldDB" id="A0A101M2P9"/>
<sequence>MLGCVAPVLFSLSNPDSLWFGYIRNMTDGVNMHSGKCHV</sequence>
<gene>
    <name evidence="1" type="ORF">ABT39_MTgene3074</name>
</gene>
<geneLocation type="mitochondrion" evidence="1"/>
<name>A0A101M2P9_PICGL</name>
<protein>
    <submittedName>
        <fullName evidence="1">Uncharacterized protein</fullName>
    </submittedName>
</protein>
<evidence type="ECO:0000313" key="1">
    <source>
        <dbReference type="EMBL" id="KUM49847.1"/>
    </source>
</evidence>
<organism evidence="1">
    <name type="scientific">Picea glauca</name>
    <name type="common">White spruce</name>
    <name type="synonym">Pinus glauca</name>
    <dbReference type="NCBI Taxonomy" id="3330"/>
    <lineage>
        <taxon>Eukaryota</taxon>
        <taxon>Viridiplantae</taxon>
        <taxon>Streptophyta</taxon>
        <taxon>Embryophyta</taxon>
        <taxon>Tracheophyta</taxon>
        <taxon>Spermatophyta</taxon>
        <taxon>Pinopsida</taxon>
        <taxon>Pinidae</taxon>
        <taxon>Conifers I</taxon>
        <taxon>Pinales</taxon>
        <taxon>Pinaceae</taxon>
        <taxon>Picea</taxon>
    </lineage>
</organism>
<dbReference type="EMBL" id="LKAM01000002">
    <property type="protein sequence ID" value="KUM49847.1"/>
    <property type="molecule type" value="Genomic_DNA"/>
</dbReference>
<proteinExistence type="predicted"/>
<keyword evidence="1" id="KW-0496">Mitochondrion</keyword>
<comment type="caution">
    <text evidence="1">The sequence shown here is derived from an EMBL/GenBank/DDBJ whole genome shotgun (WGS) entry which is preliminary data.</text>
</comment>
<reference evidence="1" key="1">
    <citation type="journal article" date="2015" name="Genome Biol. Evol.">
        <title>Organellar Genomes of White Spruce (Picea glauca): Assembly and Annotation.</title>
        <authorList>
            <person name="Jackman S.D."/>
            <person name="Warren R.L."/>
            <person name="Gibb E.A."/>
            <person name="Vandervalk B.P."/>
            <person name="Mohamadi H."/>
            <person name="Chu J."/>
            <person name="Raymond A."/>
            <person name="Pleasance S."/>
            <person name="Coope R."/>
            <person name="Wildung M.R."/>
            <person name="Ritland C.E."/>
            <person name="Bousquet J."/>
            <person name="Jones S.J."/>
            <person name="Bohlmann J."/>
            <person name="Birol I."/>
        </authorList>
    </citation>
    <scope>NUCLEOTIDE SEQUENCE [LARGE SCALE GENOMIC DNA]</scope>
    <source>
        <tissue evidence="1">Flushing bud</tissue>
    </source>
</reference>